<dbReference type="Proteomes" id="UP000694867">
    <property type="component" value="Unplaced"/>
</dbReference>
<dbReference type="Gene3D" id="3.40.50.1820">
    <property type="entry name" value="alpha/beta hydrolase"/>
    <property type="match status" value="1"/>
</dbReference>
<dbReference type="InterPro" id="IPR019819">
    <property type="entry name" value="Carboxylesterase_B_CS"/>
</dbReference>
<evidence type="ECO:0000259" key="5">
    <source>
        <dbReference type="Pfam" id="PF00135"/>
    </source>
</evidence>
<evidence type="ECO:0000256" key="3">
    <source>
        <dbReference type="ARBA" id="ARBA00022801"/>
    </source>
</evidence>
<dbReference type="AlphaFoldDB" id="A0AAJ7L494"/>
<keyword evidence="3" id="KW-0378">Hydrolase</keyword>
<dbReference type="InterPro" id="IPR050654">
    <property type="entry name" value="AChE-related_enzymes"/>
</dbReference>
<keyword evidence="6" id="KW-1185">Reference proteome</keyword>
<keyword evidence="4" id="KW-0325">Glycoprotein</keyword>
<dbReference type="InterPro" id="IPR029058">
    <property type="entry name" value="AB_hydrolase_fold"/>
</dbReference>
<dbReference type="PANTHER" id="PTHR43918">
    <property type="entry name" value="ACETYLCHOLINESTERASE"/>
    <property type="match status" value="1"/>
</dbReference>
<evidence type="ECO:0000313" key="7">
    <source>
        <dbReference type="RefSeq" id="XP_018494387.1"/>
    </source>
</evidence>
<sequence length="500" mass="55046">MFVYLLLPALVLADPVLHTSTGKLHGFLKTSENGVDGEVYHSVPFARPPVGDLRFERPVPYEDPEAVVDATKEHPDCPQHLVALSEKTFINFTRNSEDCLYLNIFKPVTNETDLPIVYYIYGGSFLHGSANFFLTDGDILATETNVIYVIVNYRLGVFGFLTSGGSMAPGNQGLWDILEGLRWTKKNARAIGGNPENITIWGHSAGAIAAGIFMTSPITENLFHHAILQSGATKTGHVLFQQNSPEVTARTLVRLGCLQDADQYERSRDKAIRCAKKLDVETILSELAPKGFDLDIISFQPVIGDDLIPVDPFVKRQKLHSAKSLLVTSCATEGVVFLEILRVRGADLVEGVGDLRFMMALGTKQLLQIPVSAASKIAYSYFDDQSEPDLKSAETILQRYISDMLFICPIEFFTDAAEANGIPVYRASFEARPSWSPWPSYSVAAHGDDLPILSGQALGYAKNVKKSYVVPDVGDLNMTAAEVSWTFDTMRIIGEYLHNG</sequence>
<dbReference type="GO" id="GO:0005615">
    <property type="term" value="C:extracellular space"/>
    <property type="evidence" value="ECO:0007669"/>
    <property type="project" value="TreeGrafter"/>
</dbReference>
<dbReference type="GO" id="GO:0019695">
    <property type="term" value="P:choline metabolic process"/>
    <property type="evidence" value="ECO:0007669"/>
    <property type="project" value="TreeGrafter"/>
</dbReference>
<gene>
    <name evidence="7" type="primary">LOC108864020</name>
</gene>
<dbReference type="KEGG" id="goe:108864020"/>
<name>A0AAJ7L494_9ACAR</name>
<accession>A0AAJ7L494</accession>
<organism evidence="6 7">
    <name type="scientific">Galendromus occidentalis</name>
    <name type="common">western predatory mite</name>
    <dbReference type="NCBI Taxonomy" id="34638"/>
    <lineage>
        <taxon>Eukaryota</taxon>
        <taxon>Metazoa</taxon>
        <taxon>Ecdysozoa</taxon>
        <taxon>Arthropoda</taxon>
        <taxon>Chelicerata</taxon>
        <taxon>Arachnida</taxon>
        <taxon>Acari</taxon>
        <taxon>Parasitiformes</taxon>
        <taxon>Mesostigmata</taxon>
        <taxon>Gamasina</taxon>
        <taxon>Phytoseioidea</taxon>
        <taxon>Phytoseiidae</taxon>
        <taxon>Typhlodrominae</taxon>
        <taxon>Galendromus</taxon>
    </lineage>
</organism>
<protein>
    <submittedName>
        <fullName evidence="7">Acetylcholinesterase-like</fullName>
    </submittedName>
</protein>
<dbReference type="GO" id="GO:0005886">
    <property type="term" value="C:plasma membrane"/>
    <property type="evidence" value="ECO:0007669"/>
    <property type="project" value="TreeGrafter"/>
</dbReference>
<feature type="domain" description="Carboxylesterase type B" evidence="5">
    <location>
        <begin position="14"/>
        <end position="461"/>
    </location>
</feature>
<evidence type="ECO:0000313" key="6">
    <source>
        <dbReference type="Proteomes" id="UP000694867"/>
    </source>
</evidence>
<dbReference type="GO" id="GO:0003990">
    <property type="term" value="F:acetylcholinesterase activity"/>
    <property type="evidence" value="ECO:0007669"/>
    <property type="project" value="TreeGrafter"/>
</dbReference>
<dbReference type="SUPFAM" id="SSF53474">
    <property type="entry name" value="alpha/beta-Hydrolases"/>
    <property type="match status" value="1"/>
</dbReference>
<dbReference type="GeneID" id="108864020"/>
<dbReference type="RefSeq" id="XP_018494387.1">
    <property type="nucleotide sequence ID" value="XM_018638871.1"/>
</dbReference>
<reference evidence="7" key="1">
    <citation type="submission" date="2025-08" db="UniProtKB">
        <authorList>
            <consortium name="RefSeq"/>
        </authorList>
    </citation>
    <scope>IDENTIFICATION</scope>
</reference>
<keyword evidence="2" id="KW-0719">Serine esterase</keyword>
<dbReference type="PROSITE" id="PS00941">
    <property type="entry name" value="CARBOXYLESTERASE_B_2"/>
    <property type="match status" value="1"/>
</dbReference>
<evidence type="ECO:0000256" key="1">
    <source>
        <dbReference type="ARBA" id="ARBA00005964"/>
    </source>
</evidence>
<dbReference type="PANTHER" id="PTHR43918:SF4">
    <property type="entry name" value="CARBOXYLIC ESTER HYDROLASE"/>
    <property type="match status" value="1"/>
</dbReference>
<dbReference type="Pfam" id="PF00135">
    <property type="entry name" value="COesterase"/>
    <property type="match status" value="1"/>
</dbReference>
<dbReference type="GO" id="GO:0006581">
    <property type="term" value="P:acetylcholine catabolic process"/>
    <property type="evidence" value="ECO:0007669"/>
    <property type="project" value="TreeGrafter"/>
</dbReference>
<proteinExistence type="inferred from homology"/>
<comment type="similarity">
    <text evidence="1">Belongs to the type-B carboxylesterase/lipase family.</text>
</comment>
<dbReference type="InterPro" id="IPR002018">
    <property type="entry name" value="CarbesteraseB"/>
</dbReference>
<evidence type="ECO:0000256" key="2">
    <source>
        <dbReference type="ARBA" id="ARBA00022487"/>
    </source>
</evidence>
<evidence type="ECO:0000256" key="4">
    <source>
        <dbReference type="ARBA" id="ARBA00023180"/>
    </source>
</evidence>